<name>A0A7C9TJM6_9BURK</name>
<protein>
    <submittedName>
        <fullName evidence="9">ABC transporter permease</fullName>
    </submittedName>
</protein>
<feature type="domain" description="ABC transmembrane type-1" evidence="8">
    <location>
        <begin position="94"/>
        <end position="279"/>
    </location>
</feature>
<feature type="transmembrane region" description="Helical" evidence="7">
    <location>
        <begin position="255"/>
        <end position="275"/>
    </location>
</feature>
<dbReference type="GO" id="GO:0055085">
    <property type="term" value="P:transmembrane transport"/>
    <property type="evidence" value="ECO:0007669"/>
    <property type="project" value="InterPro"/>
</dbReference>
<comment type="caution">
    <text evidence="9">The sequence shown here is derived from an EMBL/GenBank/DDBJ whole genome shotgun (WGS) entry which is preliminary data.</text>
</comment>
<dbReference type="Proteomes" id="UP000484255">
    <property type="component" value="Unassembled WGS sequence"/>
</dbReference>
<comment type="similarity">
    <text evidence="7">Belongs to the binding-protein-dependent transport system permease family.</text>
</comment>
<dbReference type="SUPFAM" id="SSF161098">
    <property type="entry name" value="MetI-like"/>
    <property type="match status" value="1"/>
</dbReference>
<sequence length="292" mass="30670">GLLLASRPEAPAAGYGLALLALAGLAQLSVQRLAALDGHPALAPATAGLAGAWALFFWELLVHTFEVPRVLLPAPSLILQALRDHAATLGSDFAQTVLKAVAAGYLLGNLLGVATAIAIDRAPFLQRGLLPLASLTSTVPLVGVAPIAVMWFGFDWPSKAAVIVLMTFFPALVSTLAGLNAAGKLEHELMHSYAAGYRRTLLDLRLPAALPFIFGALKVNATLALIGAIVAEFFGSPTSGLGFRISTEAARMNMPLVWGAIVVASVTGSLAYALLVRLERRVNFWHPSVRAR</sequence>
<keyword evidence="3" id="KW-1003">Cell membrane</keyword>
<evidence type="ECO:0000256" key="5">
    <source>
        <dbReference type="ARBA" id="ARBA00022989"/>
    </source>
</evidence>
<keyword evidence="10" id="KW-1185">Reference proteome</keyword>
<keyword evidence="6 7" id="KW-0472">Membrane</keyword>
<keyword evidence="2 7" id="KW-0813">Transport</keyword>
<organism evidence="9 10">
    <name type="scientific">Ideonella livida</name>
    <dbReference type="NCBI Taxonomy" id="2707176"/>
    <lineage>
        <taxon>Bacteria</taxon>
        <taxon>Pseudomonadati</taxon>
        <taxon>Pseudomonadota</taxon>
        <taxon>Betaproteobacteria</taxon>
        <taxon>Burkholderiales</taxon>
        <taxon>Sphaerotilaceae</taxon>
        <taxon>Ideonella</taxon>
    </lineage>
</organism>
<reference evidence="9 10" key="1">
    <citation type="submission" date="2020-02" db="EMBL/GenBank/DDBJ databases">
        <title>Ideonella bacterium strain TBM-1.</title>
        <authorList>
            <person name="Chen W.-M."/>
        </authorList>
    </citation>
    <scope>NUCLEOTIDE SEQUENCE [LARGE SCALE GENOMIC DNA]</scope>
    <source>
        <strain evidence="9 10">TBM-1</strain>
    </source>
</reference>
<dbReference type="InterPro" id="IPR035906">
    <property type="entry name" value="MetI-like_sf"/>
</dbReference>
<dbReference type="PANTHER" id="PTHR30151:SF41">
    <property type="entry name" value="ABC TRANSPORTER PERMEASE PROTEIN"/>
    <property type="match status" value="1"/>
</dbReference>
<evidence type="ECO:0000313" key="10">
    <source>
        <dbReference type="Proteomes" id="UP000484255"/>
    </source>
</evidence>
<evidence type="ECO:0000256" key="1">
    <source>
        <dbReference type="ARBA" id="ARBA00004651"/>
    </source>
</evidence>
<dbReference type="CDD" id="cd06261">
    <property type="entry name" value="TM_PBP2"/>
    <property type="match status" value="1"/>
</dbReference>
<dbReference type="AlphaFoldDB" id="A0A7C9TJM6"/>
<proteinExistence type="inferred from homology"/>
<dbReference type="RefSeq" id="WP_163457965.1">
    <property type="nucleotide sequence ID" value="NZ_JAAGOH010000014.1"/>
</dbReference>
<feature type="transmembrane region" description="Helical" evidence="7">
    <location>
        <begin position="208"/>
        <end position="235"/>
    </location>
</feature>
<dbReference type="Pfam" id="PF00528">
    <property type="entry name" value="BPD_transp_1"/>
    <property type="match status" value="1"/>
</dbReference>
<gene>
    <name evidence="9" type="ORF">G3A44_13065</name>
</gene>
<keyword evidence="4 7" id="KW-0812">Transmembrane</keyword>
<evidence type="ECO:0000259" key="8">
    <source>
        <dbReference type="PROSITE" id="PS50928"/>
    </source>
</evidence>
<dbReference type="GO" id="GO:0005886">
    <property type="term" value="C:plasma membrane"/>
    <property type="evidence" value="ECO:0007669"/>
    <property type="project" value="UniProtKB-SubCell"/>
</dbReference>
<dbReference type="PROSITE" id="PS50928">
    <property type="entry name" value="ABC_TM1"/>
    <property type="match status" value="1"/>
</dbReference>
<dbReference type="InterPro" id="IPR000515">
    <property type="entry name" value="MetI-like"/>
</dbReference>
<dbReference type="EMBL" id="JAAGOH010000014">
    <property type="protein sequence ID" value="NDY92121.1"/>
    <property type="molecule type" value="Genomic_DNA"/>
</dbReference>
<evidence type="ECO:0000256" key="3">
    <source>
        <dbReference type="ARBA" id="ARBA00022475"/>
    </source>
</evidence>
<feature type="transmembrane region" description="Helical" evidence="7">
    <location>
        <begin position="42"/>
        <end position="61"/>
    </location>
</feature>
<comment type="subcellular location">
    <subcellularLocation>
        <location evidence="1 7">Cell membrane</location>
        <topology evidence="1 7">Multi-pass membrane protein</topology>
    </subcellularLocation>
</comment>
<feature type="transmembrane region" description="Helical" evidence="7">
    <location>
        <begin position="129"/>
        <end position="154"/>
    </location>
</feature>
<feature type="transmembrane region" description="Helical" evidence="7">
    <location>
        <begin position="97"/>
        <end position="117"/>
    </location>
</feature>
<feature type="non-terminal residue" evidence="9">
    <location>
        <position position="1"/>
    </location>
</feature>
<feature type="transmembrane region" description="Helical" evidence="7">
    <location>
        <begin position="160"/>
        <end position="182"/>
    </location>
</feature>
<evidence type="ECO:0000256" key="7">
    <source>
        <dbReference type="RuleBase" id="RU363032"/>
    </source>
</evidence>
<keyword evidence="5 7" id="KW-1133">Transmembrane helix</keyword>
<feature type="transmembrane region" description="Helical" evidence="7">
    <location>
        <begin position="12"/>
        <end position="30"/>
    </location>
</feature>
<accession>A0A7C9TJM6</accession>
<evidence type="ECO:0000256" key="6">
    <source>
        <dbReference type="ARBA" id="ARBA00023136"/>
    </source>
</evidence>
<evidence type="ECO:0000256" key="4">
    <source>
        <dbReference type="ARBA" id="ARBA00022692"/>
    </source>
</evidence>
<evidence type="ECO:0000313" key="9">
    <source>
        <dbReference type="EMBL" id="NDY92121.1"/>
    </source>
</evidence>
<evidence type="ECO:0000256" key="2">
    <source>
        <dbReference type="ARBA" id="ARBA00022448"/>
    </source>
</evidence>
<dbReference type="PANTHER" id="PTHR30151">
    <property type="entry name" value="ALKANE SULFONATE ABC TRANSPORTER-RELATED, MEMBRANE SUBUNIT"/>
    <property type="match status" value="1"/>
</dbReference>
<dbReference type="Gene3D" id="1.10.3720.10">
    <property type="entry name" value="MetI-like"/>
    <property type="match status" value="1"/>
</dbReference>